<organism evidence="9 10">
    <name type="scientific">Aurantiacibacter zhengii</name>
    <dbReference type="NCBI Taxonomy" id="2307003"/>
    <lineage>
        <taxon>Bacteria</taxon>
        <taxon>Pseudomonadati</taxon>
        <taxon>Pseudomonadota</taxon>
        <taxon>Alphaproteobacteria</taxon>
        <taxon>Sphingomonadales</taxon>
        <taxon>Erythrobacteraceae</taxon>
        <taxon>Aurantiacibacter</taxon>
    </lineage>
</organism>
<comment type="similarity">
    <text evidence="6">Belongs to the exbB/tolQ family.</text>
</comment>
<keyword evidence="2" id="KW-1003">Cell membrane</keyword>
<dbReference type="InterPro" id="IPR047055">
    <property type="entry name" value="MotA-like"/>
</dbReference>
<reference evidence="9 10" key="1">
    <citation type="submission" date="2018-08" db="EMBL/GenBank/DDBJ databases">
        <title>Erythrobacter zhengii sp.nov., a bacterium isolated from deep-sea sediment.</title>
        <authorList>
            <person name="Fang C."/>
            <person name="Wu Y.-H."/>
            <person name="Sun C."/>
            <person name="Wang H."/>
            <person name="Cheng H."/>
            <person name="Meng F.-X."/>
            <person name="Wang C.-S."/>
            <person name="Xu X.-W."/>
        </authorList>
    </citation>
    <scope>NUCLEOTIDE SEQUENCE [LARGE SCALE GENOMIC DNA]</scope>
    <source>
        <strain evidence="9 10">V18</strain>
    </source>
</reference>
<dbReference type="PANTHER" id="PTHR30433">
    <property type="entry name" value="CHEMOTAXIS PROTEIN MOTA"/>
    <property type="match status" value="1"/>
</dbReference>
<name>A0A418NRR0_9SPHN</name>
<accession>A0A418NRR0</accession>
<dbReference type="GO" id="GO:0071978">
    <property type="term" value="P:bacterial-type flagellum-dependent swarming motility"/>
    <property type="evidence" value="ECO:0007669"/>
    <property type="project" value="InterPro"/>
</dbReference>
<dbReference type="AlphaFoldDB" id="A0A418NRR0"/>
<evidence type="ECO:0000256" key="4">
    <source>
        <dbReference type="ARBA" id="ARBA00022989"/>
    </source>
</evidence>
<keyword evidence="4 7" id="KW-1133">Transmembrane helix</keyword>
<evidence type="ECO:0000256" key="3">
    <source>
        <dbReference type="ARBA" id="ARBA00022692"/>
    </source>
</evidence>
<evidence type="ECO:0000256" key="7">
    <source>
        <dbReference type="SAM" id="Phobius"/>
    </source>
</evidence>
<evidence type="ECO:0000256" key="1">
    <source>
        <dbReference type="ARBA" id="ARBA00004651"/>
    </source>
</evidence>
<evidence type="ECO:0000256" key="2">
    <source>
        <dbReference type="ARBA" id="ARBA00022475"/>
    </source>
</evidence>
<evidence type="ECO:0000256" key="5">
    <source>
        <dbReference type="ARBA" id="ARBA00023136"/>
    </source>
</evidence>
<evidence type="ECO:0000313" key="9">
    <source>
        <dbReference type="EMBL" id="RIV85773.1"/>
    </source>
</evidence>
<protein>
    <submittedName>
        <fullName evidence="9">Chemotaxis protein MotA</fullName>
    </submittedName>
</protein>
<keyword evidence="3 7" id="KW-0812">Transmembrane</keyword>
<evidence type="ECO:0000256" key="6">
    <source>
        <dbReference type="RuleBase" id="RU004057"/>
    </source>
</evidence>
<proteinExistence type="inferred from homology"/>
<comment type="caution">
    <text evidence="9">The sequence shown here is derived from an EMBL/GenBank/DDBJ whole genome shotgun (WGS) entry which is preliminary data.</text>
</comment>
<gene>
    <name evidence="9" type="ORF">D2V07_10615</name>
</gene>
<evidence type="ECO:0000313" key="10">
    <source>
        <dbReference type="Proteomes" id="UP000286576"/>
    </source>
</evidence>
<dbReference type="GO" id="GO:0015031">
    <property type="term" value="P:protein transport"/>
    <property type="evidence" value="ECO:0007669"/>
    <property type="project" value="UniProtKB-KW"/>
</dbReference>
<evidence type="ECO:0000259" key="8">
    <source>
        <dbReference type="Pfam" id="PF01618"/>
    </source>
</evidence>
<keyword evidence="5 7" id="KW-0472">Membrane</keyword>
<sequence>MPKSLSLIVVILALRTGGPSSRGPGQQAACQFRISPDFTDGDGWQAASACRRRQFRAVLNPLPCRSSFVSQEGHVTMEIWALWDATGAAIVLGGTLMATFLACGRREITAAVQSLGALAKPRFDYEKVRAEIAHDVEEIRHDGLLRAHPLHTSDREIALVSDALIHDRSLRSLLATHEHCQEMRQRSRLAALAPIRQAAEMAPVFGMAGTLFSLSQMQVGELGDARLLASVAMAIVTTLYGLLLANLAFHPLARLLERRMLAEEEDRRRLIDWLTIQLAPSCPPAPMPLERAG</sequence>
<comment type="subcellular location">
    <subcellularLocation>
        <location evidence="1">Cell membrane</location>
        <topology evidence="1">Multi-pass membrane protein</topology>
    </subcellularLocation>
    <subcellularLocation>
        <location evidence="6">Membrane</location>
        <topology evidence="6">Multi-pass membrane protein</topology>
    </subcellularLocation>
</comment>
<feature type="domain" description="MotA/TolQ/ExbB proton channel" evidence="8">
    <location>
        <begin position="170"/>
        <end position="266"/>
    </location>
</feature>
<keyword evidence="10" id="KW-1185">Reference proteome</keyword>
<dbReference type="GO" id="GO:0006935">
    <property type="term" value="P:chemotaxis"/>
    <property type="evidence" value="ECO:0007669"/>
    <property type="project" value="InterPro"/>
</dbReference>
<dbReference type="GO" id="GO:0005886">
    <property type="term" value="C:plasma membrane"/>
    <property type="evidence" value="ECO:0007669"/>
    <property type="project" value="UniProtKB-SubCell"/>
</dbReference>
<dbReference type="InterPro" id="IPR002898">
    <property type="entry name" value="MotA_ExbB_proton_chnl"/>
</dbReference>
<feature type="transmembrane region" description="Helical" evidence="7">
    <location>
        <begin position="227"/>
        <end position="249"/>
    </location>
</feature>
<dbReference type="Pfam" id="PF01618">
    <property type="entry name" value="MotA_ExbB"/>
    <property type="match status" value="1"/>
</dbReference>
<dbReference type="EMBL" id="QXFL01000004">
    <property type="protein sequence ID" value="RIV85773.1"/>
    <property type="molecule type" value="Genomic_DNA"/>
</dbReference>
<keyword evidence="6" id="KW-0653">Protein transport</keyword>
<keyword evidence="6" id="KW-0813">Transport</keyword>
<dbReference type="Proteomes" id="UP000286576">
    <property type="component" value="Unassembled WGS sequence"/>
</dbReference>